<evidence type="ECO:0000313" key="3">
    <source>
        <dbReference type="Proteomes" id="UP000434475"/>
    </source>
</evidence>
<comment type="caution">
    <text evidence="2">The sequence shown here is derived from an EMBL/GenBank/DDBJ whole genome shotgun (WGS) entry which is preliminary data.</text>
</comment>
<dbReference type="RefSeq" id="WP_172697856.1">
    <property type="nucleotide sequence ID" value="NZ_BAABXT010000001.1"/>
</dbReference>
<evidence type="ECO:0008006" key="4">
    <source>
        <dbReference type="Google" id="ProtNLM"/>
    </source>
</evidence>
<dbReference type="AlphaFoldDB" id="A0A6I2R362"/>
<protein>
    <recommendedName>
        <fullName evidence="4">PKD domain-containing protein</fullName>
    </recommendedName>
</protein>
<sequence length="144" mass="15582">MNKKNLGKTLLLLALSTTLMGASLPAQAIEVQPDSTAAVEPFYVGITRLTCTLDISSSGSADCHAKIAMSAGYSSDYTLTLLYSKDGRTWSEVTSWDGSNSTDVTKSHFIYRKGDYQLRLTVKVLDSSGKYVATYGKNSNVVSY</sequence>
<accession>A0A6I2R362</accession>
<evidence type="ECO:0000313" key="2">
    <source>
        <dbReference type="EMBL" id="MSB21084.1"/>
    </source>
</evidence>
<name>A0A6I2R362_FLAPL</name>
<keyword evidence="1" id="KW-0732">Signal</keyword>
<evidence type="ECO:0000256" key="1">
    <source>
        <dbReference type="SAM" id="SignalP"/>
    </source>
</evidence>
<organism evidence="2 3">
    <name type="scientific">Flavonifractor plautii</name>
    <name type="common">Fusobacterium plautii</name>
    <dbReference type="NCBI Taxonomy" id="292800"/>
    <lineage>
        <taxon>Bacteria</taxon>
        <taxon>Bacillati</taxon>
        <taxon>Bacillota</taxon>
        <taxon>Clostridia</taxon>
        <taxon>Eubacteriales</taxon>
        <taxon>Oscillospiraceae</taxon>
        <taxon>Flavonifractor</taxon>
    </lineage>
</organism>
<dbReference type="Proteomes" id="UP000434475">
    <property type="component" value="Unassembled WGS sequence"/>
</dbReference>
<gene>
    <name evidence="2" type="ORF">GKE97_16345</name>
</gene>
<reference evidence="2 3" key="1">
    <citation type="journal article" date="2019" name="Nat. Med.">
        <title>A library of human gut bacterial isolates paired with longitudinal multiomics data enables mechanistic microbiome research.</title>
        <authorList>
            <person name="Poyet M."/>
            <person name="Groussin M."/>
            <person name="Gibbons S.M."/>
            <person name="Avila-Pacheco J."/>
            <person name="Jiang X."/>
            <person name="Kearney S.M."/>
            <person name="Perrotta A.R."/>
            <person name="Berdy B."/>
            <person name="Zhao S."/>
            <person name="Lieberman T.D."/>
            <person name="Swanson P.K."/>
            <person name="Smith M."/>
            <person name="Roesemann S."/>
            <person name="Alexander J.E."/>
            <person name="Rich S.A."/>
            <person name="Livny J."/>
            <person name="Vlamakis H."/>
            <person name="Clish C."/>
            <person name="Bullock K."/>
            <person name="Deik A."/>
            <person name="Scott J."/>
            <person name="Pierce K.A."/>
            <person name="Xavier R.J."/>
            <person name="Alm E.J."/>
        </authorList>
    </citation>
    <scope>NUCLEOTIDE SEQUENCE [LARGE SCALE GENOMIC DNA]</scope>
    <source>
        <strain evidence="2 3">BIOML-A2</strain>
    </source>
</reference>
<proteinExistence type="predicted"/>
<feature type="signal peptide" evidence="1">
    <location>
        <begin position="1"/>
        <end position="28"/>
    </location>
</feature>
<dbReference type="EMBL" id="WKPR01000019">
    <property type="protein sequence ID" value="MSB21084.1"/>
    <property type="molecule type" value="Genomic_DNA"/>
</dbReference>
<feature type="chain" id="PRO_5026028702" description="PKD domain-containing protein" evidence="1">
    <location>
        <begin position="29"/>
        <end position="144"/>
    </location>
</feature>